<protein>
    <recommendedName>
        <fullName evidence="4 7">dTDP-4-dehydrorhamnose 3,5-epimerase</fullName>
        <ecNumber evidence="3 7">5.1.3.13</ecNumber>
    </recommendedName>
    <alternativeName>
        <fullName evidence="7">Thymidine diphospho-4-keto-rhamnose 3,5-epimerase</fullName>
    </alternativeName>
</protein>
<evidence type="ECO:0000256" key="8">
    <source>
        <dbReference type="SAM" id="MobiDB-lite"/>
    </source>
</evidence>
<evidence type="ECO:0000256" key="7">
    <source>
        <dbReference type="RuleBase" id="RU364069"/>
    </source>
</evidence>
<comment type="subunit">
    <text evidence="7">Homodimer.</text>
</comment>
<dbReference type="EC" id="5.1.3.13" evidence="3 7"/>
<accession>A0A1G7BZW1</accession>
<gene>
    <name evidence="9" type="ORF">SAMN04487779_10282</name>
</gene>
<dbReference type="SUPFAM" id="SSF51182">
    <property type="entry name" value="RmlC-like cupins"/>
    <property type="match status" value="1"/>
</dbReference>
<dbReference type="GO" id="GO:0008830">
    <property type="term" value="F:dTDP-4-dehydrorhamnose 3,5-epimerase activity"/>
    <property type="evidence" value="ECO:0007669"/>
    <property type="project" value="UniProtKB-UniRule"/>
</dbReference>
<evidence type="ECO:0000256" key="1">
    <source>
        <dbReference type="ARBA" id="ARBA00001298"/>
    </source>
</evidence>
<comment type="similarity">
    <text evidence="7">Belongs to the dTDP-4-dehydrorhamnose 3,5-epimerase family.</text>
</comment>
<dbReference type="PANTHER" id="PTHR21047">
    <property type="entry name" value="DTDP-6-DEOXY-D-GLUCOSE-3,5 EPIMERASE"/>
    <property type="match status" value="1"/>
</dbReference>
<dbReference type="Pfam" id="PF00908">
    <property type="entry name" value="dTDP_sugar_isom"/>
    <property type="match status" value="1"/>
</dbReference>
<comment type="pathway">
    <text evidence="7">Carbohydrate biosynthesis; dTDP-L-rhamnose biosynthesis.</text>
</comment>
<keyword evidence="10" id="KW-1185">Reference proteome</keyword>
<dbReference type="CDD" id="cd00438">
    <property type="entry name" value="cupin_RmlC"/>
    <property type="match status" value="1"/>
</dbReference>
<dbReference type="STRING" id="938405.SAMN02927895_04815"/>
<name>A0A1G7BZW1_9PROT</name>
<evidence type="ECO:0000313" key="9">
    <source>
        <dbReference type="EMBL" id="SDE31725.1"/>
    </source>
</evidence>
<dbReference type="InterPro" id="IPR011051">
    <property type="entry name" value="RmlC_Cupin_sf"/>
</dbReference>
<evidence type="ECO:0000313" key="10">
    <source>
        <dbReference type="Proteomes" id="UP000198925"/>
    </source>
</evidence>
<comment type="function">
    <text evidence="2 7">Catalyzes the epimerization of the C3' and C5'positions of dTDP-6-deoxy-D-xylo-4-hexulose, forming dTDP-6-deoxy-L-lyxo-4-hexulose.</text>
</comment>
<dbReference type="Proteomes" id="UP000198925">
    <property type="component" value="Unassembled WGS sequence"/>
</dbReference>
<reference evidence="9 10" key="1">
    <citation type="submission" date="2016-10" db="EMBL/GenBank/DDBJ databases">
        <authorList>
            <person name="de Groot N.N."/>
        </authorList>
    </citation>
    <scope>NUCLEOTIDE SEQUENCE [LARGE SCALE GENOMIC DNA]</scope>
    <source>
        <strain evidence="9 10">CPCC 100156</strain>
    </source>
</reference>
<dbReference type="Gene3D" id="2.60.120.10">
    <property type="entry name" value="Jelly Rolls"/>
    <property type="match status" value="1"/>
</dbReference>
<evidence type="ECO:0000256" key="6">
    <source>
        <dbReference type="PIRSR" id="PIRSR600888-3"/>
    </source>
</evidence>
<evidence type="ECO:0000256" key="4">
    <source>
        <dbReference type="ARBA" id="ARBA00019595"/>
    </source>
</evidence>
<evidence type="ECO:0000256" key="2">
    <source>
        <dbReference type="ARBA" id="ARBA00001997"/>
    </source>
</evidence>
<feature type="region of interest" description="Disordered" evidence="8">
    <location>
        <begin position="1"/>
        <end position="20"/>
    </location>
</feature>
<dbReference type="InterPro" id="IPR014710">
    <property type="entry name" value="RmlC-like_jellyroll"/>
</dbReference>
<sequence length="205" mass="22531">MSVSLRQDGPQPMTSSGNQTATRFAVAGPVLVASRRFGDHRGFFVESYSARDFAAIGIADVFVQDNHSRSEQAGTVRGLHFQLAPHGQAKLVRVLRGAILDVAVDIRRGSPTYGRHVAAELTAENGHQLYVPVGFAHGFCTLVPETEVAYKVTDYYAPECDRGIAWNDPDLALPWPFDAEAVQLSDKDRRAPRLRDIPPAFEWGI</sequence>
<feature type="site" description="Participates in a stacking interaction with the thymidine ring of dTDP-4-oxo-6-deoxyglucose" evidence="6">
    <location>
        <position position="156"/>
    </location>
</feature>
<dbReference type="InterPro" id="IPR000888">
    <property type="entry name" value="RmlC-like"/>
</dbReference>
<dbReference type="NCBIfam" id="TIGR01221">
    <property type="entry name" value="rmlC"/>
    <property type="match status" value="1"/>
</dbReference>
<feature type="active site" description="Proton donor" evidence="5">
    <location>
        <position position="150"/>
    </location>
</feature>
<dbReference type="GO" id="GO:0000271">
    <property type="term" value="P:polysaccharide biosynthetic process"/>
    <property type="evidence" value="ECO:0007669"/>
    <property type="project" value="TreeGrafter"/>
</dbReference>
<dbReference type="PANTHER" id="PTHR21047:SF2">
    <property type="entry name" value="THYMIDINE DIPHOSPHO-4-KETO-RHAMNOSE 3,5-EPIMERASE"/>
    <property type="match status" value="1"/>
</dbReference>
<evidence type="ECO:0000256" key="3">
    <source>
        <dbReference type="ARBA" id="ARBA00012098"/>
    </source>
</evidence>
<proteinExistence type="inferred from homology"/>
<evidence type="ECO:0000256" key="5">
    <source>
        <dbReference type="PIRSR" id="PIRSR600888-1"/>
    </source>
</evidence>
<dbReference type="AlphaFoldDB" id="A0A1G7BZW1"/>
<keyword evidence="7" id="KW-0413">Isomerase</keyword>
<dbReference type="UniPathway" id="UPA00124"/>
<dbReference type="EMBL" id="FMZX01000028">
    <property type="protein sequence ID" value="SDE31725.1"/>
    <property type="molecule type" value="Genomic_DNA"/>
</dbReference>
<organism evidence="9 10">
    <name type="scientific">Belnapia rosea</name>
    <dbReference type="NCBI Taxonomy" id="938405"/>
    <lineage>
        <taxon>Bacteria</taxon>
        <taxon>Pseudomonadati</taxon>
        <taxon>Pseudomonadota</taxon>
        <taxon>Alphaproteobacteria</taxon>
        <taxon>Acetobacterales</taxon>
        <taxon>Roseomonadaceae</taxon>
        <taxon>Belnapia</taxon>
    </lineage>
</organism>
<dbReference type="GO" id="GO:0005829">
    <property type="term" value="C:cytosol"/>
    <property type="evidence" value="ECO:0007669"/>
    <property type="project" value="TreeGrafter"/>
</dbReference>
<feature type="active site" description="Proton acceptor" evidence="5">
    <location>
        <position position="80"/>
    </location>
</feature>
<dbReference type="GO" id="GO:0019305">
    <property type="term" value="P:dTDP-rhamnose biosynthetic process"/>
    <property type="evidence" value="ECO:0007669"/>
    <property type="project" value="UniProtKB-UniRule"/>
</dbReference>
<comment type="catalytic activity">
    <reaction evidence="1 7">
        <text>dTDP-4-dehydro-6-deoxy-alpha-D-glucose = dTDP-4-dehydro-beta-L-rhamnose</text>
        <dbReference type="Rhea" id="RHEA:16969"/>
        <dbReference type="ChEBI" id="CHEBI:57649"/>
        <dbReference type="ChEBI" id="CHEBI:62830"/>
        <dbReference type="EC" id="5.1.3.13"/>
    </reaction>
</comment>